<protein>
    <submittedName>
        <fullName evidence="1">Uncharacterized protein</fullName>
    </submittedName>
</protein>
<dbReference type="EMBL" id="OZ034813">
    <property type="protein sequence ID" value="CAL1355007.1"/>
    <property type="molecule type" value="Genomic_DNA"/>
</dbReference>
<reference evidence="1 2" key="1">
    <citation type="submission" date="2024-04" db="EMBL/GenBank/DDBJ databases">
        <authorList>
            <person name="Fracassetti M."/>
        </authorList>
    </citation>
    <scope>NUCLEOTIDE SEQUENCE [LARGE SCALE GENOMIC DNA]</scope>
</reference>
<accession>A0AAV2CG95</accession>
<dbReference type="AlphaFoldDB" id="A0AAV2CG95"/>
<dbReference type="Proteomes" id="UP001497516">
    <property type="component" value="Chromosome 1"/>
</dbReference>
<gene>
    <name evidence="1" type="ORF">LTRI10_LOCUS2787</name>
</gene>
<name>A0AAV2CG95_9ROSI</name>
<sequence length="95" mass="10701">MEAEIAHPSALCLGQVHWRCALGRYFSAECTFPRPSALARCALGRDYLDMLIPEQHVHITAIRDRPIDEHLKLDFEVFVALNAREAIEDAGRTPS</sequence>
<evidence type="ECO:0000313" key="1">
    <source>
        <dbReference type="EMBL" id="CAL1355007.1"/>
    </source>
</evidence>
<organism evidence="1 2">
    <name type="scientific">Linum trigynum</name>
    <dbReference type="NCBI Taxonomy" id="586398"/>
    <lineage>
        <taxon>Eukaryota</taxon>
        <taxon>Viridiplantae</taxon>
        <taxon>Streptophyta</taxon>
        <taxon>Embryophyta</taxon>
        <taxon>Tracheophyta</taxon>
        <taxon>Spermatophyta</taxon>
        <taxon>Magnoliopsida</taxon>
        <taxon>eudicotyledons</taxon>
        <taxon>Gunneridae</taxon>
        <taxon>Pentapetalae</taxon>
        <taxon>rosids</taxon>
        <taxon>fabids</taxon>
        <taxon>Malpighiales</taxon>
        <taxon>Linaceae</taxon>
        <taxon>Linum</taxon>
    </lineage>
</organism>
<keyword evidence="2" id="KW-1185">Reference proteome</keyword>
<evidence type="ECO:0000313" key="2">
    <source>
        <dbReference type="Proteomes" id="UP001497516"/>
    </source>
</evidence>
<proteinExistence type="predicted"/>